<dbReference type="Proteomes" id="UP000070444">
    <property type="component" value="Unassembled WGS sequence"/>
</dbReference>
<reference evidence="1 2" key="1">
    <citation type="journal article" date="2015" name="Genome Biol. Evol.">
        <title>Phylogenomic analyses indicate that early fungi evolved digesting cell walls of algal ancestors of land plants.</title>
        <authorList>
            <person name="Chang Y."/>
            <person name="Wang S."/>
            <person name="Sekimoto S."/>
            <person name="Aerts A.L."/>
            <person name="Choi C."/>
            <person name="Clum A."/>
            <person name="LaButti K.M."/>
            <person name="Lindquist E.A."/>
            <person name="Yee Ngan C."/>
            <person name="Ohm R.A."/>
            <person name="Salamov A.A."/>
            <person name="Grigoriev I.V."/>
            <person name="Spatafora J.W."/>
            <person name="Berbee M.L."/>
        </authorList>
    </citation>
    <scope>NUCLEOTIDE SEQUENCE [LARGE SCALE GENOMIC DNA]</scope>
    <source>
        <strain evidence="1 2">NRRL 28638</strain>
    </source>
</reference>
<dbReference type="EMBL" id="KQ964761">
    <property type="protein sequence ID" value="KXN66148.1"/>
    <property type="molecule type" value="Genomic_DNA"/>
</dbReference>
<name>A0A137NTX6_CONC2</name>
<dbReference type="AlphaFoldDB" id="A0A137NTX6"/>
<sequence length="247" mass="29084">MEIKKDVKRFNIVVKNVGNFPRCENLAKQVELAEWKSEKWLRTCDLENLEVCNRVKTLVNKIITVYEYKGKSDEFYVDGYMTTLMSLLKMDDYPCMMYPQYIINAELGKGDDSENISSKCDFGIINKNKKSIIIVIEDKTMRNAKYQDNWKEIQVLGEIFVALHSSNYNTVYAVRIVANLFTFYRCTISIEYKAASLKKELTNEELVVERYPKIEPNELELNALDFYEYKERVQILEHLSYIHNQIV</sequence>
<gene>
    <name evidence="1" type="ORF">CONCODRAFT_73862</name>
</gene>
<organism evidence="1 2">
    <name type="scientific">Conidiobolus coronatus (strain ATCC 28846 / CBS 209.66 / NRRL 28638)</name>
    <name type="common">Delacroixia coronata</name>
    <dbReference type="NCBI Taxonomy" id="796925"/>
    <lineage>
        <taxon>Eukaryota</taxon>
        <taxon>Fungi</taxon>
        <taxon>Fungi incertae sedis</taxon>
        <taxon>Zoopagomycota</taxon>
        <taxon>Entomophthoromycotina</taxon>
        <taxon>Entomophthoromycetes</taxon>
        <taxon>Entomophthorales</taxon>
        <taxon>Ancylistaceae</taxon>
        <taxon>Conidiobolus</taxon>
    </lineage>
</organism>
<proteinExistence type="predicted"/>
<evidence type="ECO:0000313" key="1">
    <source>
        <dbReference type="EMBL" id="KXN66148.1"/>
    </source>
</evidence>
<protein>
    <submittedName>
        <fullName evidence="1">Uncharacterized protein</fullName>
    </submittedName>
</protein>
<accession>A0A137NTX6</accession>
<evidence type="ECO:0000313" key="2">
    <source>
        <dbReference type="Proteomes" id="UP000070444"/>
    </source>
</evidence>
<keyword evidence="2" id="KW-1185">Reference proteome</keyword>